<feature type="non-terminal residue" evidence="2">
    <location>
        <position position="278"/>
    </location>
</feature>
<accession>A0A6J4RYS5</accession>
<feature type="compositionally biased region" description="Low complexity" evidence="1">
    <location>
        <begin position="10"/>
        <end position="37"/>
    </location>
</feature>
<dbReference type="AlphaFoldDB" id="A0A6J4RYS5"/>
<evidence type="ECO:0000256" key="1">
    <source>
        <dbReference type="SAM" id="MobiDB-lite"/>
    </source>
</evidence>
<organism evidence="2">
    <name type="scientific">uncultured Solirubrobacterales bacterium</name>
    <dbReference type="NCBI Taxonomy" id="768556"/>
    <lineage>
        <taxon>Bacteria</taxon>
        <taxon>Bacillati</taxon>
        <taxon>Actinomycetota</taxon>
        <taxon>Thermoleophilia</taxon>
        <taxon>Solirubrobacterales</taxon>
        <taxon>environmental samples</taxon>
    </lineage>
</organism>
<feature type="compositionally biased region" description="Basic residues" evidence="1">
    <location>
        <begin position="96"/>
        <end position="105"/>
    </location>
</feature>
<protein>
    <submittedName>
        <fullName evidence="2">Uncharacterized protein</fullName>
    </submittedName>
</protein>
<feature type="non-terminal residue" evidence="2">
    <location>
        <position position="1"/>
    </location>
</feature>
<proteinExistence type="predicted"/>
<reference evidence="2" key="1">
    <citation type="submission" date="2020-02" db="EMBL/GenBank/DDBJ databases">
        <authorList>
            <person name="Meier V. D."/>
        </authorList>
    </citation>
    <scope>NUCLEOTIDE SEQUENCE</scope>
    <source>
        <strain evidence="2">AVDCRST_MAG45</strain>
    </source>
</reference>
<feature type="region of interest" description="Disordered" evidence="1">
    <location>
        <begin position="1"/>
        <end position="278"/>
    </location>
</feature>
<feature type="compositionally biased region" description="Low complexity" evidence="1">
    <location>
        <begin position="241"/>
        <end position="256"/>
    </location>
</feature>
<gene>
    <name evidence="2" type="ORF">AVDCRST_MAG45-375</name>
</gene>
<feature type="compositionally biased region" description="Basic and acidic residues" evidence="1">
    <location>
        <begin position="225"/>
        <end position="234"/>
    </location>
</feature>
<name>A0A6J4RYS5_9ACTN</name>
<dbReference type="EMBL" id="CADCVU010000033">
    <property type="protein sequence ID" value="CAA9484686.1"/>
    <property type="molecule type" value="Genomic_DNA"/>
</dbReference>
<evidence type="ECO:0000313" key="2">
    <source>
        <dbReference type="EMBL" id="CAA9484686.1"/>
    </source>
</evidence>
<sequence length="278" mass="29715">GGPAAHTDRGGAAPTPRRAGRYPRAGAGPRQSPPRAAARGRQRRRAAQGLVARAGGNGDPPRHVRPLVGPHPDRPQRGSASVPAARAARDRARDGHRPRHARARRRGGDRLRLPVARHRHVDPPRRPRAVQPVPGRRRASRAAGGPLRGARAHDRRLGGAARHHRPPPQRRAADPRGRGGARGGCARPGQGSLAGAVRVGAAEHPLPVGRGHRRRQDRGWTGASRTDRDRHEQLVGDLPGRRAAGHQAARLAARGAPRGRGPHRRRAREAARAGLSDL</sequence>